<keyword evidence="7" id="KW-1185">Reference proteome</keyword>
<keyword evidence="3" id="KW-0238">DNA-binding</keyword>
<keyword evidence="4" id="KW-0804">Transcription</keyword>
<proteinExistence type="inferred from homology"/>
<evidence type="ECO:0000256" key="3">
    <source>
        <dbReference type="ARBA" id="ARBA00023125"/>
    </source>
</evidence>
<dbReference type="PANTHER" id="PTHR30346">
    <property type="entry name" value="TRANSCRIPTIONAL DUAL REGULATOR HCAR-RELATED"/>
    <property type="match status" value="1"/>
</dbReference>
<dbReference type="PROSITE" id="PS50931">
    <property type="entry name" value="HTH_LYSR"/>
    <property type="match status" value="1"/>
</dbReference>
<feature type="domain" description="HTH lysR-type" evidence="5">
    <location>
        <begin position="3"/>
        <end position="60"/>
    </location>
</feature>
<accession>A0A919DN38</accession>
<evidence type="ECO:0000256" key="1">
    <source>
        <dbReference type="ARBA" id="ARBA00009437"/>
    </source>
</evidence>
<dbReference type="AlphaFoldDB" id="A0A919DN38"/>
<keyword evidence="2" id="KW-0805">Transcription regulation</keyword>
<dbReference type="Pfam" id="PF00126">
    <property type="entry name" value="HTH_1"/>
    <property type="match status" value="1"/>
</dbReference>
<dbReference type="GO" id="GO:0032993">
    <property type="term" value="C:protein-DNA complex"/>
    <property type="evidence" value="ECO:0007669"/>
    <property type="project" value="TreeGrafter"/>
</dbReference>
<dbReference type="SUPFAM" id="SSF46785">
    <property type="entry name" value="Winged helix' DNA-binding domain"/>
    <property type="match status" value="1"/>
</dbReference>
<gene>
    <name evidence="6" type="ORF">GCM10018785_33080</name>
</gene>
<reference evidence="6" key="1">
    <citation type="journal article" date="2014" name="Int. J. Syst. Evol. Microbiol.">
        <title>Complete genome sequence of Corynebacterium casei LMG S-19264T (=DSM 44701T), isolated from a smear-ripened cheese.</title>
        <authorList>
            <consortium name="US DOE Joint Genome Institute (JGI-PGF)"/>
            <person name="Walter F."/>
            <person name="Albersmeier A."/>
            <person name="Kalinowski J."/>
            <person name="Ruckert C."/>
        </authorList>
    </citation>
    <scope>NUCLEOTIDE SEQUENCE</scope>
    <source>
        <strain evidence="6">JCM 4784</strain>
    </source>
</reference>
<comment type="caution">
    <text evidence="6">The sequence shown here is derived from an EMBL/GenBank/DDBJ whole genome shotgun (WGS) entry which is preliminary data.</text>
</comment>
<evidence type="ECO:0000313" key="6">
    <source>
        <dbReference type="EMBL" id="GHE61402.1"/>
    </source>
</evidence>
<dbReference type="PANTHER" id="PTHR30346:SF0">
    <property type="entry name" value="HCA OPERON TRANSCRIPTIONAL ACTIVATOR HCAR"/>
    <property type="match status" value="1"/>
</dbReference>
<dbReference type="Gene3D" id="3.40.190.10">
    <property type="entry name" value="Periplasmic binding protein-like II"/>
    <property type="match status" value="2"/>
</dbReference>
<dbReference type="Proteomes" id="UP000608024">
    <property type="component" value="Unassembled WGS sequence"/>
</dbReference>
<dbReference type="SUPFAM" id="SSF53850">
    <property type="entry name" value="Periplasmic binding protein-like II"/>
    <property type="match status" value="1"/>
</dbReference>
<dbReference type="InterPro" id="IPR005119">
    <property type="entry name" value="LysR_subst-bd"/>
</dbReference>
<dbReference type="Gene3D" id="1.10.10.10">
    <property type="entry name" value="Winged helix-like DNA-binding domain superfamily/Winged helix DNA-binding domain"/>
    <property type="match status" value="1"/>
</dbReference>
<reference evidence="6" key="2">
    <citation type="submission" date="2020-09" db="EMBL/GenBank/DDBJ databases">
        <authorList>
            <person name="Sun Q."/>
            <person name="Ohkuma M."/>
        </authorList>
    </citation>
    <scope>NUCLEOTIDE SEQUENCE</scope>
    <source>
        <strain evidence="6">JCM 4784</strain>
    </source>
</reference>
<protein>
    <submittedName>
        <fullName evidence="6">LysR family transcriptional regulator</fullName>
    </submittedName>
</protein>
<name>A0A919DN38_9ACTN</name>
<organism evidence="6 7">
    <name type="scientific">Streptomyces longispororuber</name>
    <dbReference type="NCBI Taxonomy" id="68230"/>
    <lineage>
        <taxon>Bacteria</taxon>
        <taxon>Bacillati</taxon>
        <taxon>Actinomycetota</taxon>
        <taxon>Actinomycetes</taxon>
        <taxon>Kitasatosporales</taxon>
        <taxon>Streptomycetaceae</taxon>
        <taxon>Streptomyces</taxon>
    </lineage>
</organism>
<dbReference type="Pfam" id="PF03466">
    <property type="entry name" value="LysR_substrate"/>
    <property type="match status" value="1"/>
</dbReference>
<dbReference type="GO" id="GO:0003700">
    <property type="term" value="F:DNA-binding transcription factor activity"/>
    <property type="evidence" value="ECO:0007669"/>
    <property type="project" value="InterPro"/>
</dbReference>
<dbReference type="EMBL" id="BNBT01000043">
    <property type="protein sequence ID" value="GHE61402.1"/>
    <property type="molecule type" value="Genomic_DNA"/>
</dbReference>
<evidence type="ECO:0000259" key="5">
    <source>
        <dbReference type="PROSITE" id="PS50931"/>
    </source>
</evidence>
<evidence type="ECO:0000256" key="2">
    <source>
        <dbReference type="ARBA" id="ARBA00023015"/>
    </source>
</evidence>
<dbReference type="InterPro" id="IPR000847">
    <property type="entry name" value="LysR_HTH_N"/>
</dbReference>
<dbReference type="InterPro" id="IPR036388">
    <property type="entry name" value="WH-like_DNA-bd_sf"/>
</dbReference>
<dbReference type="PRINTS" id="PR00039">
    <property type="entry name" value="HTHLYSR"/>
</dbReference>
<evidence type="ECO:0000313" key="7">
    <source>
        <dbReference type="Proteomes" id="UP000608024"/>
    </source>
</evidence>
<evidence type="ECO:0000256" key="4">
    <source>
        <dbReference type="ARBA" id="ARBA00023163"/>
    </source>
</evidence>
<dbReference type="GO" id="GO:0003677">
    <property type="term" value="F:DNA binding"/>
    <property type="evidence" value="ECO:0007669"/>
    <property type="project" value="UniProtKB-KW"/>
</dbReference>
<dbReference type="RefSeq" id="WP_190136708.1">
    <property type="nucleotide sequence ID" value="NZ_BNBT01000043.1"/>
</dbReference>
<sequence>MDIELRHARIVATIDMAGSISKGAGELNLPQPSLTAQLRRIERAVGGDLFVRSRAGVTRTALGERLIPMLADLVKRADEVMAAAAAPTSGPLRFGNMEWTPPTLREALQSALPAVELQTVTMTPATAVEGVQSGTLTAALVPSSTVAEAAEGPEPALGKMLIVREPVWLALPLQHPLAGRHRLDPADLATLGWVRYSQDHWFHAIEKRLFSAFDQQDVEVLHRVDGHREAMNWVRDLGVAALTPPTGATPDVRLVPLVGPERVEMLLVWRSGAVPRETLRKLVDTVRQYYGEYARTVPGYWHWIVEHPRDFLELNGFTPPAVPSA</sequence>
<comment type="similarity">
    <text evidence="1">Belongs to the LysR transcriptional regulatory family.</text>
</comment>
<dbReference type="InterPro" id="IPR036390">
    <property type="entry name" value="WH_DNA-bd_sf"/>
</dbReference>